<name>A0A554X0D0_9BURK</name>
<dbReference type="AlphaFoldDB" id="A0A554X0D0"/>
<protein>
    <submittedName>
        <fullName evidence="1">Uncharacterized protein</fullName>
    </submittedName>
</protein>
<proteinExistence type="predicted"/>
<dbReference type="RefSeq" id="WP_043699824.1">
    <property type="nucleotide sequence ID" value="NZ_CP083911.1"/>
</dbReference>
<keyword evidence="2" id="KW-1185">Reference proteome</keyword>
<reference evidence="1 2" key="1">
    <citation type="submission" date="2019-07" db="EMBL/GenBank/DDBJ databases">
        <title>Tepidimonas taiwanensis I1-1 draft genome.</title>
        <authorList>
            <person name="Da Costa M.S."/>
            <person name="Froufe H.J.C."/>
            <person name="Egas C."/>
            <person name="Albuquerque L."/>
        </authorList>
    </citation>
    <scope>NUCLEOTIDE SEQUENCE [LARGE SCALE GENOMIC DNA]</scope>
    <source>
        <strain evidence="1 2">I1-1</strain>
    </source>
</reference>
<accession>A0A554X0D0</accession>
<dbReference type="Proteomes" id="UP000317763">
    <property type="component" value="Unassembled WGS sequence"/>
</dbReference>
<dbReference type="EMBL" id="VJOM01000037">
    <property type="protein sequence ID" value="TSE29274.1"/>
    <property type="molecule type" value="Genomic_DNA"/>
</dbReference>
<sequence length="106" mass="12463">MAERKVIDERIVTRGGGVIRIEAWEIGRGEIVRYNMAYVNPAISRRDNGRLVGHDNSHRYAGFASEHHHHWFGCVAHNGRFRSFEEELSRFELSLKRLKRRLGKEY</sequence>
<gene>
    <name evidence="1" type="ORF">Ttaiw_02347</name>
</gene>
<evidence type="ECO:0000313" key="2">
    <source>
        <dbReference type="Proteomes" id="UP000317763"/>
    </source>
</evidence>
<comment type="caution">
    <text evidence="1">The sequence shown here is derived from an EMBL/GenBank/DDBJ whole genome shotgun (WGS) entry which is preliminary data.</text>
</comment>
<organism evidence="1 2">
    <name type="scientific">Tepidimonas taiwanensis</name>
    <dbReference type="NCBI Taxonomy" id="307486"/>
    <lineage>
        <taxon>Bacteria</taxon>
        <taxon>Pseudomonadati</taxon>
        <taxon>Pseudomonadota</taxon>
        <taxon>Betaproteobacteria</taxon>
        <taxon>Burkholderiales</taxon>
        <taxon>Tepidimonas</taxon>
    </lineage>
</organism>
<evidence type="ECO:0000313" key="1">
    <source>
        <dbReference type="EMBL" id="TSE29274.1"/>
    </source>
</evidence>
<dbReference type="OrthoDB" id="5421332at2"/>